<dbReference type="RefSeq" id="WP_369459946.1">
    <property type="nucleotide sequence ID" value="NZ_JBGBDC010000004.1"/>
</dbReference>
<name>A0ABV4B202_9BURK</name>
<gene>
    <name evidence="7" type="ORF">AB7A72_10855</name>
</gene>
<comment type="subunit">
    <text evidence="6">The basal body constitutes a major portion of the flagellar organelle and consists of a number of rings mounted on a central rod.</text>
</comment>
<dbReference type="PIRSF" id="PIRSF002889">
    <property type="entry name" value="Rod_FlgB"/>
    <property type="match status" value="1"/>
</dbReference>
<comment type="caution">
    <text evidence="7">The sequence shown here is derived from an EMBL/GenBank/DDBJ whole genome shotgun (WGS) entry which is preliminary data.</text>
</comment>
<protein>
    <recommendedName>
        <fullName evidence="3 6">Flagellar basal body rod protein FlgB</fullName>
    </recommendedName>
</protein>
<evidence type="ECO:0000256" key="4">
    <source>
        <dbReference type="ARBA" id="ARBA00023143"/>
    </source>
</evidence>
<comment type="subcellular location">
    <subcellularLocation>
        <location evidence="1 6">Bacterial flagellum basal body</location>
    </subcellularLocation>
</comment>
<keyword evidence="4 6" id="KW-0975">Bacterial flagellum</keyword>
<evidence type="ECO:0000256" key="3">
    <source>
        <dbReference type="ARBA" id="ARBA00014376"/>
    </source>
</evidence>
<dbReference type="EMBL" id="JBGBDC010000004">
    <property type="protein sequence ID" value="MEY2251504.1"/>
    <property type="molecule type" value="Genomic_DNA"/>
</dbReference>
<organism evidence="7 8">
    <name type="scientific">Comamonas sediminis</name>
    <dbReference type="NCBI Taxonomy" id="1783360"/>
    <lineage>
        <taxon>Bacteria</taxon>
        <taxon>Pseudomonadati</taxon>
        <taxon>Pseudomonadota</taxon>
        <taxon>Betaproteobacteria</taxon>
        <taxon>Burkholderiales</taxon>
        <taxon>Comamonadaceae</taxon>
        <taxon>Comamonas</taxon>
    </lineage>
</organism>
<comment type="similarity">
    <text evidence="2 6">Belongs to the flagella basal body rod proteins family.</text>
</comment>
<comment type="function">
    <text evidence="5 6">Structural component of flagellum, the bacterial motility apparatus. Part of the rod structure of flagellar basal body.</text>
</comment>
<keyword evidence="8" id="KW-1185">Reference proteome</keyword>
<evidence type="ECO:0000256" key="6">
    <source>
        <dbReference type="PIRNR" id="PIRNR002889"/>
    </source>
</evidence>
<dbReference type="InterPro" id="IPR006300">
    <property type="entry name" value="FlgB"/>
</dbReference>
<evidence type="ECO:0000256" key="5">
    <source>
        <dbReference type="ARBA" id="ARBA00024934"/>
    </source>
</evidence>
<dbReference type="Proteomes" id="UP001562178">
    <property type="component" value="Unassembled WGS sequence"/>
</dbReference>
<sequence>MMYGTESITTASLSLALDAAALQHRAIAYNIANAGVEGFQPLRLQFSEHLANARSELEQGRNLSAKTVADLAEPMSELGFAPTSGSAFDRVQLDSEVAKMAQNAVQYQALLRGLSRHLSILSTAVSDGKR</sequence>
<evidence type="ECO:0000256" key="1">
    <source>
        <dbReference type="ARBA" id="ARBA00004117"/>
    </source>
</evidence>
<reference evidence="7 8" key="1">
    <citation type="journal article" date="2016" name="Int. J. Syst. Evol. Microbiol.">
        <title>Description of Comamonas sediminis sp. nov., isolated from lagoon sediments.</title>
        <authorList>
            <person name="Subhash Y."/>
            <person name="Bang J.J."/>
            <person name="You T.H."/>
            <person name="Lee S.S."/>
        </authorList>
    </citation>
    <scope>NUCLEOTIDE SEQUENCE [LARGE SCALE GENOMIC DNA]</scope>
    <source>
        <strain evidence="7 8">JCM 31169</strain>
    </source>
</reference>
<evidence type="ECO:0000256" key="2">
    <source>
        <dbReference type="ARBA" id="ARBA00009677"/>
    </source>
</evidence>
<accession>A0ABV4B202</accession>
<keyword evidence="7" id="KW-0966">Cell projection</keyword>
<evidence type="ECO:0000313" key="8">
    <source>
        <dbReference type="Proteomes" id="UP001562178"/>
    </source>
</evidence>
<keyword evidence="7" id="KW-0282">Flagellum</keyword>
<proteinExistence type="inferred from homology"/>
<evidence type="ECO:0000313" key="7">
    <source>
        <dbReference type="EMBL" id="MEY2251504.1"/>
    </source>
</evidence>
<keyword evidence="7" id="KW-0969">Cilium</keyword>